<protein>
    <recommendedName>
        <fullName evidence="6">V-type ATP synthase subunit C</fullName>
    </recommendedName>
</protein>
<dbReference type="AlphaFoldDB" id="A0A523S2W5"/>
<proteinExistence type="inferred from homology"/>
<dbReference type="Gene3D" id="1.10.132.50">
    <property type="entry name" value="ATP synthase (C/AC39) subunit, domain 3"/>
    <property type="match status" value="1"/>
</dbReference>
<dbReference type="InterPro" id="IPR036079">
    <property type="entry name" value="ATPase_csu/dsu_sf"/>
</dbReference>
<dbReference type="Gene3D" id="1.20.1690.10">
    <property type="entry name" value="V-type ATP synthase subunit C domain"/>
    <property type="match status" value="2"/>
</dbReference>
<comment type="similarity">
    <text evidence="1">Belongs to the V-ATPase V0D/AC39 subunit family.</text>
</comment>
<dbReference type="GO" id="GO:0046961">
    <property type="term" value="F:proton-transporting ATPase activity, rotational mechanism"/>
    <property type="evidence" value="ECO:0007669"/>
    <property type="project" value="InterPro"/>
</dbReference>
<dbReference type="InterPro" id="IPR044911">
    <property type="entry name" value="V-type_ATPase_csu/dsu_dom_3"/>
</dbReference>
<name>A0A523S2W5_UNCAE</name>
<keyword evidence="3" id="KW-0406">Ion transport</keyword>
<dbReference type="InterPro" id="IPR002843">
    <property type="entry name" value="ATPase_V0-cplx_csu/dsu"/>
</dbReference>
<dbReference type="Pfam" id="PF01992">
    <property type="entry name" value="vATP-synt_AC39"/>
    <property type="match status" value="1"/>
</dbReference>
<evidence type="ECO:0000313" key="4">
    <source>
        <dbReference type="EMBL" id="TET12385.1"/>
    </source>
</evidence>
<dbReference type="Proteomes" id="UP000316360">
    <property type="component" value="Unassembled WGS sequence"/>
</dbReference>
<dbReference type="EMBL" id="SOKJ01000091">
    <property type="protein sequence ID" value="TET12385.1"/>
    <property type="molecule type" value="Genomic_DNA"/>
</dbReference>
<accession>A0A523S2W5</accession>
<dbReference type="InterPro" id="IPR050873">
    <property type="entry name" value="V-ATPase_V0D/AC39_subunit"/>
</dbReference>
<evidence type="ECO:0000313" key="5">
    <source>
        <dbReference type="Proteomes" id="UP000316360"/>
    </source>
</evidence>
<dbReference type="PANTHER" id="PTHR38682:SF1">
    <property type="entry name" value="V-TYPE ATP SYNTHASE SUBUNIT C"/>
    <property type="match status" value="1"/>
</dbReference>
<dbReference type="SUPFAM" id="SSF103486">
    <property type="entry name" value="V-type ATP synthase subunit C"/>
    <property type="match status" value="1"/>
</dbReference>
<comment type="caution">
    <text evidence="4">The sequence shown here is derived from an EMBL/GenBank/DDBJ whole genome shotgun (WGS) entry which is preliminary data.</text>
</comment>
<sequence>MRYTLKKRRAKLLLEYAEIPTKDTRYAYTTGRIRALEVDLLEEADFSRMKQADKVGEALGILAKIFPYSESIKDIKEEKEFEKGLDKELKRTHKELRHFCPEPDLVDLFWLENDFYNLKVLLKIHFQKKLSKEIFVSLKPALSLAGTLDIRVLGEAVEKEDFTQLPSHFRTLLEKTFPLVENNPHPQFLDSFLDREFFQWVWLKTQKYSDSFLSHLIQLWIDSFNIKAFLRIKSWQKELLEEVLVEGGLIDKGQLLQLSYQGIQAIVDEFKNANYPEAVKEALEEWEKEGSLFILDKFFDECILKHTYCGFYITFAREPLVNYIFLKKCEIKRLRIILRTKLAGVSSYKL</sequence>
<evidence type="ECO:0000256" key="3">
    <source>
        <dbReference type="ARBA" id="ARBA00023065"/>
    </source>
</evidence>
<dbReference type="InterPro" id="IPR035067">
    <property type="entry name" value="V-type_ATPase_csu/dsu"/>
</dbReference>
<reference evidence="4 5" key="1">
    <citation type="submission" date="2019-03" db="EMBL/GenBank/DDBJ databases">
        <title>Metabolic potential of uncultured bacteria and archaea associated with petroleum seepage in deep-sea sediments.</title>
        <authorList>
            <person name="Dong X."/>
            <person name="Hubert C."/>
        </authorList>
    </citation>
    <scope>NUCLEOTIDE SEQUENCE [LARGE SCALE GENOMIC DNA]</scope>
    <source>
        <strain evidence="4">E44_bin7</strain>
    </source>
</reference>
<organism evidence="4 5">
    <name type="scientific">Aerophobetes bacterium</name>
    <dbReference type="NCBI Taxonomy" id="2030807"/>
    <lineage>
        <taxon>Bacteria</taxon>
        <taxon>Candidatus Aerophobota</taxon>
    </lineage>
</organism>
<evidence type="ECO:0000256" key="2">
    <source>
        <dbReference type="ARBA" id="ARBA00022448"/>
    </source>
</evidence>
<keyword evidence="2" id="KW-0813">Transport</keyword>
<evidence type="ECO:0008006" key="6">
    <source>
        <dbReference type="Google" id="ProtNLM"/>
    </source>
</evidence>
<gene>
    <name evidence="4" type="ORF">E3J84_01750</name>
</gene>
<dbReference type="PANTHER" id="PTHR38682">
    <property type="entry name" value="V-TYPE ATP SYNTHASE SUBUNIT C"/>
    <property type="match status" value="1"/>
</dbReference>
<evidence type="ECO:0000256" key="1">
    <source>
        <dbReference type="ARBA" id="ARBA00006709"/>
    </source>
</evidence>